<organism evidence="1 2">
    <name type="scientific">Glomerella acutata</name>
    <name type="common">Colletotrichum acutatum</name>
    <dbReference type="NCBI Taxonomy" id="27357"/>
    <lineage>
        <taxon>Eukaryota</taxon>
        <taxon>Fungi</taxon>
        <taxon>Dikarya</taxon>
        <taxon>Ascomycota</taxon>
        <taxon>Pezizomycotina</taxon>
        <taxon>Sordariomycetes</taxon>
        <taxon>Hypocreomycetidae</taxon>
        <taxon>Glomerellales</taxon>
        <taxon>Glomerellaceae</taxon>
        <taxon>Colletotrichum</taxon>
        <taxon>Colletotrichum acutatum species complex</taxon>
    </lineage>
</organism>
<gene>
    <name evidence="1" type="ORF">BDZ83DRAFT_758842</name>
</gene>
<dbReference type="RefSeq" id="XP_060357340.1">
    <property type="nucleotide sequence ID" value="XM_060515099.1"/>
</dbReference>
<dbReference type="AlphaFoldDB" id="A0AAD8X7K2"/>
<reference evidence="1" key="1">
    <citation type="submission" date="2021-12" db="EMBL/GenBank/DDBJ databases">
        <title>Comparative genomics, transcriptomics and evolutionary studies reveal genomic signatures of adaptation to plant cell wall in hemibiotrophic fungi.</title>
        <authorList>
            <consortium name="DOE Joint Genome Institute"/>
            <person name="Baroncelli R."/>
            <person name="Diaz J.F."/>
            <person name="Benocci T."/>
            <person name="Peng M."/>
            <person name="Battaglia E."/>
            <person name="Haridas S."/>
            <person name="Andreopoulos W."/>
            <person name="Labutti K."/>
            <person name="Pangilinan J."/>
            <person name="Floch G.L."/>
            <person name="Makela M.R."/>
            <person name="Henrissat B."/>
            <person name="Grigoriev I.V."/>
            <person name="Crouch J.A."/>
            <person name="De Vries R.P."/>
            <person name="Sukno S.A."/>
            <person name="Thon M.R."/>
        </authorList>
    </citation>
    <scope>NUCLEOTIDE SEQUENCE</scope>
    <source>
        <strain evidence="1">CBS 112980</strain>
    </source>
</reference>
<evidence type="ECO:0000313" key="1">
    <source>
        <dbReference type="EMBL" id="KAK1703775.1"/>
    </source>
</evidence>
<name>A0AAD8X7K2_GLOAC</name>
<evidence type="ECO:0000313" key="2">
    <source>
        <dbReference type="Proteomes" id="UP001244207"/>
    </source>
</evidence>
<protein>
    <submittedName>
        <fullName evidence="1">Uncharacterized protein</fullName>
    </submittedName>
</protein>
<dbReference type="GeneID" id="85398997"/>
<proteinExistence type="predicted"/>
<comment type="caution">
    <text evidence="1">The sequence shown here is derived from an EMBL/GenBank/DDBJ whole genome shotgun (WGS) entry which is preliminary data.</text>
</comment>
<sequence>MDPEQYTPEDGPFVTVLDTKFGTLYYKISADNPRDSPSTPQVVELAVAIMEQRLTNFPLRPNGFNVDPDTELKVRFGNVIEQVGDKIPREKLFVTVKVQDPKKEISSFLPDTLSLMKLKSVDL</sequence>
<keyword evidence="2" id="KW-1185">Reference proteome</keyword>
<dbReference type="Proteomes" id="UP001244207">
    <property type="component" value="Unassembled WGS sequence"/>
</dbReference>
<dbReference type="EMBL" id="JAHMHS010000275">
    <property type="protein sequence ID" value="KAK1703775.1"/>
    <property type="molecule type" value="Genomic_DNA"/>
</dbReference>
<accession>A0AAD8X7K2</accession>